<evidence type="ECO:0000313" key="3">
    <source>
        <dbReference type="EMBL" id="KAG8039363.1"/>
    </source>
</evidence>
<feature type="domain" description="POTRA" evidence="2">
    <location>
        <begin position="68"/>
        <end position="145"/>
    </location>
</feature>
<accession>A0A8J5VAT5</accession>
<protein>
    <recommendedName>
        <fullName evidence="2">POTRA domain-containing protein</fullName>
    </recommendedName>
</protein>
<comment type="caution">
    <text evidence="3">The sequence shown here is derived from an EMBL/GenBank/DDBJ whole genome shotgun (WGS) entry which is preliminary data.</text>
</comment>
<dbReference type="GO" id="GO:0019867">
    <property type="term" value="C:outer membrane"/>
    <property type="evidence" value="ECO:0007669"/>
    <property type="project" value="InterPro"/>
</dbReference>
<keyword evidence="4" id="KW-1185">Reference proteome</keyword>
<dbReference type="AlphaFoldDB" id="A0A8J5VAT5"/>
<evidence type="ECO:0000259" key="2">
    <source>
        <dbReference type="Pfam" id="PF07244"/>
    </source>
</evidence>
<evidence type="ECO:0000313" key="4">
    <source>
        <dbReference type="Proteomes" id="UP000729402"/>
    </source>
</evidence>
<dbReference type="EMBL" id="JAAALK010001905">
    <property type="protein sequence ID" value="KAG8039363.1"/>
    <property type="molecule type" value="Genomic_DNA"/>
</dbReference>
<name>A0A8J5VAT5_ZIZPA</name>
<dbReference type="FunFam" id="3.10.20.310:FF:000016">
    <property type="entry name" value="Outer membrane OMP85 family protein"/>
    <property type="match status" value="1"/>
</dbReference>
<dbReference type="Proteomes" id="UP000729402">
    <property type="component" value="Unassembled WGS sequence"/>
</dbReference>
<reference evidence="3" key="2">
    <citation type="submission" date="2021-02" db="EMBL/GenBank/DDBJ databases">
        <authorList>
            <person name="Kimball J.A."/>
            <person name="Haas M.W."/>
            <person name="Macchietto M."/>
            <person name="Kono T."/>
            <person name="Duquette J."/>
            <person name="Shao M."/>
        </authorList>
    </citation>
    <scope>NUCLEOTIDE SEQUENCE</scope>
    <source>
        <tissue evidence="3">Fresh leaf tissue</tissue>
    </source>
</reference>
<dbReference type="OrthoDB" id="1713341at2759"/>
<organism evidence="3 4">
    <name type="scientific">Zizania palustris</name>
    <name type="common">Northern wild rice</name>
    <dbReference type="NCBI Taxonomy" id="103762"/>
    <lineage>
        <taxon>Eukaryota</taxon>
        <taxon>Viridiplantae</taxon>
        <taxon>Streptophyta</taxon>
        <taxon>Embryophyta</taxon>
        <taxon>Tracheophyta</taxon>
        <taxon>Spermatophyta</taxon>
        <taxon>Magnoliopsida</taxon>
        <taxon>Liliopsida</taxon>
        <taxon>Poales</taxon>
        <taxon>Poaceae</taxon>
        <taxon>BOP clade</taxon>
        <taxon>Oryzoideae</taxon>
        <taxon>Oryzeae</taxon>
        <taxon>Zizaniinae</taxon>
        <taxon>Zizania</taxon>
    </lineage>
</organism>
<reference evidence="3" key="1">
    <citation type="journal article" date="2021" name="bioRxiv">
        <title>Whole Genome Assembly and Annotation of Northern Wild Rice, Zizania palustris L., Supports a Whole Genome Duplication in the Zizania Genus.</title>
        <authorList>
            <person name="Haas M."/>
            <person name="Kono T."/>
            <person name="Macchietto M."/>
            <person name="Millas R."/>
            <person name="McGilp L."/>
            <person name="Shao M."/>
            <person name="Duquette J."/>
            <person name="Hirsch C.N."/>
            <person name="Kimball J."/>
        </authorList>
    </citation>
    <scope>NUCLEOTIDE SEQUENCE</scope>
    <source>
        <tissue evidence="3">Fresh leaf tissue</tissue>
    </source>
</reference>
<dbReference type="InterPro" id="IPR010827">
    <property type="entry name" value="BamA/TamA_POTRA"/>
</dbReference>
<proteinExistence type="predicted"/>
<sequence length="168" mass="18130">MATADDQNHKDAEPREPVVEASVEVTEEEYLEEEYLDEELDGAAAEAAEREKVRAVLDRLSSSLVGIRVHDVIIKGNTKTKEELIEAEVAALLRAAPTVQDLLRNASIACARLRQLDVFDSVDITLDAGPTELPGTTNVVIEVVEAANPITGNAGVYSKPEVGSTVYD</sequence>
<feature type="region of interest" description="Disordered" evidence="1">
    <location>
        <begin position="1"/>
        <end position="24"/>
    </location>
</feature>
<evidence type="ECO:0000256" key="1">
    <source>
        <dbReference type="SAM" id="MobiDB-lite"/>
    </source>
</evidence>
<dbReference type="Pfam" id="PF07244">
    <property type="entry name" value="POTRA"/>
    <property type="match status" value="1"/>
</dbReference>
<feature type="compositionally biased region" description="Basic and acidic residues" evidence="1">
    <location>
        <begin position="1"/>
        <end position="18"/>
    </location>
</feature>
<gene>
    <name evidence="3" type="ORF">GUJ93_ZPchr0033g26858</name>
</gene>